<gene>
    <name evidence="1" type="ORF">EV03_0648</name>
</gene>
<organism evidence="1 2">
    <name type="scientific">Prochlorococcus marinus str. PAC1</name>
    <dbReference type="NCBI Taxonomy" id="59924"/>
    <lineage>
        <taxon>Bacteria</taxon>
        <taxon>Bacillati</taxon>
        <taxon>Cyanobacteriota</taxon>
        <taxon>Cyanophyceae</taxon>
        <taxon>Synechococcales</taxon>
        <taxon>Prochlorococcaceae</taxon>
        <taxon>Prochlorococcus</taxon>
    </lineage>
</organism>
<comment type="caution">
    <text evidence="1">The sequence shown here is derived from an EMBL/GenBank/DDBJ whole genome shotgun (WGS) entry which is preliminary data.</text>
</comment>
<name>A0A0A2C8L5_PROMR</name>
<evidence type="ECO:0000313" key="2">
    <source>
        <dbReference type="Proteomes" id="UP000030392"/>
    </source>
</evidence>
<dbReference type="Proteomes" id="UP000030392">
    <property type="component" value="Unassembled WGS sequence"/>
</dbReference>
<dbReference type="AlphaFoldDB" id="A0A0A2C8L5"/>
<evidence type="ECO:0000313" key="1">
    <source>
        <dbReference type="EMBL" id="KGG21230.1"/>
    </source>
</evidence>
<reference evidence="2" key="1">
    <citation type="journal article" date="2014" name="Sci. Data">
        <title>Genomes of diverse isolates of the marine cyanobacterium Prochlorococcus.</title>
        <authorList>
            <person name="Biller S."/>
            <person name="Berube P."/>
            <person name="Thompson J."/>
            <person name="Kelly L."/>
            <person name="Roggensack S."/>
            <person name="Awad L."/>
            <person name="Roache-Johnson K."/>
            <person name="Ding H."/>
            <person name="Giovannoni S.J."/>
            <person name="Moore L.R."/>
            <person name="Chisholm S.W."/>
        </authorList>
    </citation>
    <scope>NUCLEOTIDE SEQUENCE [LARGE SCALE GENOMIC DNA]</scope>
    <source>
        <strain evidence="2">PAC1</strain>
    </source>
</reference>
<accession>A0A0A2C8L5</accession>
<sequence length="72" mass="7811">MDTLLCLDSYHILITSRFFDMSKKISKKASAIRTVSLAVGSLSLLVIAVSQVTGNEACSSNAYSIENQIRLS</sequence>
<protein>
    <submittedName>
        <fullName evidence="1">Uncharacterized protein</fullName>
    </submittedName>
</protein>
<proteinExistence type="predicted"/>
<dbReference type="EMBL" id="JNAX01000008">
    <property type="protein sequence ID" value="KGG21230.1"/>
    <property type="molecule type" value="Genomic_DNA"/>
</dbReference>